<comment type="caution">
    <text evidence="9">The sequence shown here is derived from an EMBL/GenBank/DDBJ whole genome shotgun (WGS) entry which is preliminary data.</text>
</comment>
<evidence type="ECO:0000256" key="2">
    <source>
        <dbReference type="ARBA" id="ARBA00006939"/>
    </source>
</evidence>
<feature type="transmembrane region" description="Helical" evidence="8">
    <location>
        <begin position="6"/>
        <end position="26"/>
    </location>
</feature>
<dbReference type="GO" id="GO:0005385">
    <property type="term" value="F:zinc ion transmembrane transporter activity"/>
    <property type="evidence" value="ECO:0007669"/>
    <property type="project" value="TreeGrafter"/>
</dbReference>
<dbReference type="Proteomes" id="UP000005984">
    <property type="component" value="Unassembled WGS sequence"/>
</dbReference>
<dbReference type="eggNOG" id="COG0428">
    <property type="taxonomic scope" value="Bacteria"/>
</dbReference>
<evidence type="ECO:0000256" key="6">
    <source>
        <dbReference type="ARBA" id="ARBA00022989"/>
    </source>
</evidence>
<feature type="transmembrane region" description="Helical" evidence="8">
    <location>
        <begin position="145"/>
        <end position="162"/>
    </location>
</feature>
<dbReference type="AlphaFoldDB" id="C2BH21"/>
<protein>
    <submittedName>
        <fullName evidence="9">Metal cation transporter, ZIP family</fullName>
    </submittedName>
</protein>
<keyword evidence="6 8" id="KW-1133">Transmembrane helix</keyword>
<feature type="transmembrane region" description="Helical" evidence="8">
    <location>
        <begin position="113"/>
        <end position="139"/>
    </location>
</feature>
<evidence type="ECO:0000256" key="7">
    <source>
        <dbReference type="ARBA" id="ARBA00023136"/>
    </source>
</evidence>
<dbReference type="Pfam" id="PF02535">
    <property type="entry name" value="Zip"/>
    <property type="match status" value="1"/>
</dbReference>
<evidence type="ECO:0000256" key="1">
    <source>
        <dbReference type="ARBA" id="ARBA00004651"/>
    </source>
</evidence>
<dbReference type="InterPro" id="IPR003689">
    <property type="entry name" value="ZIP"/>
</dbReference>
<dbReference type="STRING" id="525254.HMPREF0072_1641"/>
<reference evidence="9 10" key="1">
    <citation type="submission" date="2008-10" db="EMBL/GenBank/DDBJ databases">
        <authorList>
            <person name="Qin X."/>
            <person name="Bachman B."/>
            <person name="Battles P."/>
            <person name="Bell A."/>
            <person name="Bess C."/>
            <person name="Bickham C."/>
            <person name="Chaboub L."/>
            <person name="Chen D."/>
            <person name="Coyle M."/>
            <person name="Deiros D.R."/>
            <person name="Dinh H."/>
            <person name="Forbes L."/>
            <person name="Fowler G."/>
            <person name="Francisco L."/>
            <person name="Fu Q."/>
            <person name="Gubbala S."/>
            <person name="Hale W."/>
            <person name="Han Y."/>
            <person name="Hemphill L."/>
            <person name="Highlander S.K."/>
            <person name="Hirani K."/>
            <person name="Hogues M."/>
            <person name="Jackson L."/>
            <person name="Jakkamsetti A."/>
            <person name="Javaid M."/>
            <person name="Jiang H."/>
            <person name="Korchina V."/>
            <person name="Kovar C."/>
            <person name="Lara F."/>
            <person name="Lee S."/>
            <person name="Mata R."/>
            <person name="Mathew T."/>
            <person name="Moen C."/>
            <person name="Morales K."/>
            <person name="Munidasa M."/>
            <person name="Nazareth L."/>
            <person name="Ngo R."/>
            <person name="Nguyen L."/>
            <person name="Okwuonu G."/>
            <person name="Ongeri F."/>
            <person name="Patil S."/>
            <person name="Petrosino J."/>
            <person name="Pham C."/>
            <person name="Pham P."/>
            <person name="Pu L.-L."/>
            <person name="Puazo M."/>
            <person name="Raj R."/>
            <person name="Reid J."/>
            <person name="Rouhana J."/>
            <person name="Saada N."/>
            <person name="Shang Y."/>
            <person name="Simmons D."/>
            <person name="Thornton R."/>
            <person name="Warren J."/>
            <person name="Weissenberger G."/>
            <person name="Zhang J."/>
            <person name="Zhang L."/>
            <person name="Zhou C."/>
            <person name="Zhu D."/>
            <person name="Muzny D."/>
            <person name="Worley K."/>
            <person name="Gibbs R."/>
        </authorList>
    </citation>
    <scope>NUCLEOTIDE SEQUENCE [LARGE SCALE GENOMIC DNA]</scope>
    <source>
        <strain evidence="9 10">ATCC 51172</strain>
    </source>
</reference>
<evidence type="ECO:0000313" key="9">
    <source>
        <dbReference type="EMBL" id="EEI85789.1"/>
    </source>
</evidence>
<accession>C2BH21</accession>
<keyword evidence="10" id="KW-1185">Reference proteome</keyword>
<gene>
    <name evidence="9" type="ORF">HMPREF0072_1641</name>
</gene>
<feature type="transmembrane region" description="Helical" evidence="8">
    <location>
        <begin position="210"/>
        <end position="231"/>
    </location>
</feature>
<keyword evidence="4 8" id="KW-0812">Transmembrane</keyword>
<evidence type="ECO:0000256" key="4">
    <source>
        <dbReference type="ARBA" id="ARBA00022692"/>
    </source>
</evidence>
<feature type="transmembrane region" description="Helical" evidence="8">
    <location>
        <begin position="70"/>
        <end position="92"/>
    </location>
</feature>
<dbReference type="GO" id="GO:0005886">
    <property type="term" value="C:plasma membrane"/>
    <property type="evidence" value="ECO:0007669"/>
    <property type="project" value="UniProtKB-SubCell"/>
</dbReference>
<dbReference type="PANTHER" id="PTHR11040">
    <property type="entry name" value="ZINC/IRON TRANSPORTER"/>
    <property type="match status" value="1"/>
</dbReference>
<name>C2BH21_9FIRM</name>
<keyword evidence="5" id="KW-0862">Zinc</keyword>
<evidence type="ECO:0000313" key="10">
    <source>
        <dbReference type="Proteomes" id="UP000005984"/>
    </source>
</evidence>
<comment type="similarity">
    <text evidence="2">Belongs to the ZIP transporter (TC 2.A.5) family.</text>
</comment>
<proteinExistence type="inferred from homology"/>
<dbReference type="EMBL" id="ABYO01000246">
    <property type="protein sequence ID" value="EEI85789.1"/>
    <property type="molecule type" value="Genomic_DNA"/>
</dbReference>
<organism evidence="9 10">
    <name type="scientific">Anaerococcus lactolyticus ATCC 51172</name>
    <dbReference type="NCBI Taxonomy" id="525254"/>
    <lineage>
        <taxon>Bacteria</taxon>
        <taxon>Bacillati</taxon>
        <taxon>Bacillota</taxon>
        <taxon>Tissierellia</taxon>
        <taxon>Tissierellales</taxon>
        <taxon>Peptoniphilaceae</taxon>
        <taxon>Anaerococcus</taxon>
    </lineage>
</organism>
<keyword evidence="7 8" id="KW-0472">Membrane</keyword>
<evidence type="ECO:0000256" key="8">
    <source>
        <dbReference type="SAM" id="Phobius"/>
    </source>
</evidence>
<dbReference type="RefSeq" id="WP_004828029.1">
    <property type="nucleotide sequence ID" value="NZ_GG666046.1"/>
</dbReference>
<sequence length="264" mass="27816">MNSEILLGVMIPFIGTTLGAACVYIMKNELKDKVQKGLSGFAAGVMVAASIWSLLMPAMDMVDLRLGRMAWLPAAVGFMAGIAFLLFLDSVIPHQHIDSEKPEGIKAESLRKTTMMVLAVIIHNIPEGMAVGVSFAGVIYGKGNLTMAAAMVLSIGIAIQNFPEGAIISMPLKAVGVSKHKAFGMGVFSGIVEPIAAIITILLSSIMVPILPYLLSFAAGAMMYVVVEELVPEATGEGQSHTNIGTIGFSLGFVVMMILDVMLG</sequence>
<evidence type="ECO:0000256" key="5">
    <source>
        <dbReference type="ARBA" id="ARBA00022833"/>
    </source>
</evidence>
<dbReference type="HOGENOM" id="CLU_015114_1_2_9"/>
<feature type="transmembrane region" description="Helical" evidence="8">
    <location>
        <begin position="182"/>
        <end position="204"/>
    </location>
</feature>
<feature type="transmembrane region" description="Helical" evidence="8">
    <location>
        <begin position="243"/>
        <end position="263"/>
    </location>
</feature>
<comment type="subcellular location">
    <subcellularLocation>
        <location evidence="1">Cell membrane</location>
        <topology evidence="1">Multi-pass membrane protein</topology>
    </subcellularLocation>
</comment>
<keyword evidence="3" id="KW-1003">Cell membrane</keyword>
<evidence type="ECO:0000256" key="3">
    <source>
        <dbReference type="ARBA" id="ARBA00022475"/>
    </source>
</evidence>
<feature type="transmembrane region" description="Helical" evidence="8">
    <location>
        <begin position="38"/>
        <end position="58"/>
    </location>
</feature>
<dbReference type="PANTHER" id="PTHR11040:SF211">
    <property type="entry name" value="ZINC TRANSPORTER ZIP11"/>
    <property type="match status" value="1"/>
</dbReference>